<dbReference type="NCBIfam" id="TIGR00002">
    <property type="entry name" value="S16"/>
    <property type="match status" value="1"/>
</dbReference>
<organism evidence="4">
    <name type="scientific">Protohalopteris sp</name>
    <dbReference type="NCBI Taxonomy" id="2843287"/>
    <lineage>
        <taxon>Eukaryota</taxon>
        <taxon>Sar</taxon>
        <taxon>Stramenopiles</taxon>
        <taxon>Ochrophyta</taxon>
        <taxon>PX clade</taxon>
        <taxon>Phaeophyceae</taxon>
        <taxon>Sphacelariales</taxon>
        <taxon>Stypocaulaceae</taxon>
        <taxon>Protohalopteris</taxon>
    </lineage>
</organism>
<geneLocation type="plastid" evidence="4"/>
<dbReference type="SUPFAM" id="SSF54565">
    <property type="entry name" value="Ribosomal protein S16"/>
    <property type="match status" value="1"/>
</dbReference>
<dbReference type="EMBL" id="MZ156028">
    <property type="protein sequence ID" value="QWK41919.1"/>
    <property type="molecule type" value="Genomic_DNA"/>
</dbReference>
<keyword evidence="3" id="KW-0687">Ribonucleoprotein</keyword>
<dbReference type="AlphaFoldDB" id="A0A8F0F7A6"/>
<dbReference type="GO" id="GO:0005737">
    <property type="term" value="C:cytoplasm"/>
    <property type="evidence" value="ECO:0007669"/>
    <property type="project" value="UniProtKB-ARBA"/>
</dbReference>
<proteinExistence type="inferred from homology"/>
<keyword evidence="4" id="KW-0934">Plastid</keyword>
<dbReference type="PANTHER" id="PTHR12919">
    <property type="entry name" value="30S RIBOSOMAL PROTEIN S16"/>
    <property type="match status" value="1"/>
</dbReference>
<dbReference type="Pfam" id="PF00886">
    <property type="entry name" value="Ribosomal_S16"/>
    <property type="match status" value="1"/>
</dbReference>
<dbReference type="GO" id="GO:0003735">
    <property type="term" value="F:structural constituent of ribosome"/>
    <property type="evidence" value="ECO:0007669"/>
    <property type="project" value="InterPro"/>
</dbReference>
<reference evidence="4" key="1">
    <citation type="journal article" date="2021" name="Genome Biol. Evol.">
        <title>Genomic rearrangements and sequence evolution across brown algal organelles.</title>
        <authorList>
            <person name="Starko S."/>
            <person name="Bringloe T.T."/>
            <person name="Gomez M.S."/>
            <person name="Darby H."/>
            <person name="Graham S.W."/>
            <person name="Martone P.T."/>
        </authorList>
    </citation>
    <scope>NUCLEOTIDE SEQUENCE</scope>
</reference>
<protein>
    <submittedName>
        <fullName evidence="4">Ribosomal protein S16</fullName>
    </submittedName>
</protein>
<dbReference type="InterPro" id="IPR000307">
    <property type="entry name" value="Ribosomal_bS16"/>
</dbReference>
<evidence type="ECO:0000256" key="2">
    <source>
        <dbReference type="ARBA" id="ARBA00022980"/>
    </source>
</evidence>
<gene>
    <name evidence="4" type="primary">rps16</name>
</gene>
<evidence type="ECO:0000313" key="4">
    <source>
        <dbReference type="EMBL" id="QWK41919.1"/>
    </source>
</evidence>
<comment type="similarity">
    <text evidence="1">Belongs to the bacterial ribosomal protein bS16 family.</text>
</comment>
<keyword evidence="2 4" id="KW-0689">Ribosomal protein</keyword>
<name>A0A8F0F7A6_9PHAE</name>
<dbReference type="Gene3D" id="3.30.1320.10">
    <property type="match status" value="1"/>
</dbReference>
<accession>A0A8F0F7A6</accession>
<evidence type="ECO:0000256" key="1">
    <source>
        <dbReference type="ARBA" id="ARBA00006668"/>
    </source>
</evidence>
<dbReference type="GO" id="GO:0015935">
    <property type="term" value="C:small ribosomal subunit"/>
    <property type="evidence" value="ECO:0007669"/>
    <property type="project" value="TreeGrafter"/>
</dbReference>
<dbReference type="HAMAP" id="MF_00385">
    <property type="entry name" value="Ribosomal_bS16"/>
    <property type="match status" value="1"/>
</dbReference>
<dbReference type="PANTHER" id="PTHR12919:SF20">
    <property type="entry name" value="SMALL RIBOSOMAL SUBUNIT PROTEIN BS16M"/>
    <property type="match status" value="1"/>
</dbReference>
<sequence>MLKIRFKRCGRKKQPFYRIVLMDNKTKRDGNVVEELGFYNPLNKTFQINRVRTIIRLDNGAQPTEVLKNLFRKSNIF</sequence>
<dbReference type="InterPro" id="IPR023803">
    <property type="entry name" value="Ribosomal_bS16_dom_sf"/>
</dbReference>
<dbReference type="GO" id="GO:0006412">
    <property type="term" value="P:translation"/>
    <property type="evidence" value="ECO:0007669"/>
    <property type="project" value="InterPro"/>
</dbReference>
<evidence type="ECO:0000256" key="3">
    <source>
        <dbReference type="ARBA" id="ARBA00023274"/>
    </source>
</evidence>